<dbReference type="GO" id="GO:0110078">
    <property type="term" value="C:TTT Hsp90 cochaperone complex"/>
    <property type="evidence" value="ECO:0007669"/>
    <property type="project" value="InterPro"/>
</dbReference>
<dbReference type="GO" id="GO:0005829">
    <property type="term" value="C:cytosol"/>
    <property type="evidence" value="ECO:0007669"/>
    <property type="project" value="TreeGrafter"/>
</dbReference>
<dbReference type="Proteomes" id="UP000076874">
    <property type="component" value="Unassembled WGS sequence"/>
</dbReference>
<sequence length="594" mass="65144">MSPGVSSFDDLRRATDQSRTGQTASFDEFFDAVSQHIPLSFTWPDLARELAQPDDVNKPQRVRALRACLAVEPSRLRDDDEEVGKGGASAAARRRIRRFVARVLTPLVEEGDDDDDDHHNDDANDDSRRGHVIRRCRSVAEDGLVVLQRVGLAAPAPAADRHGSEDNDDDDDDASQILCTVIALADNAGPLRTAAATAAAAAELVATTFAKSGESLQLAWIADFVLGRYLRPLFARSRPATVTASGRRAAYAGNNSSNQRDVADRETRATKPWKYDDLRAVSVFAWAVKESDELLVRNHWPMFTPVLLTLIDDPDTAVRARGLVLLRAFIDKVPDYRNILHNTGLESVLADAVFPTLLFLPRLTPEKESLQLLEPAYAALLSLAAAAAAAPVPLSAASSAGSRRGEDATRGLHHLPPKPAADLLDKILRDGIYAGYFHASEHIRIVELLVRQAGRVIETMGGVYAVKHLKDLIPMYASIMTDPFAMRYKPAVVAATDALQTTMVNCWPRMADTPWQEEIIKMLMLCWLNVQEDHGGEERRREKEDNKDLSARLVRAADTLLAIMRAADVNVAAKIGPLIAKEPRLADLFKIAGN</sequence>
<dbReference type="OrthoDB" id="6417021at2759"/>
<dbReference type="PANTHER" id="PTHR32226:SF2">
    <property type="entry name" value="TELO2-INTERACTING PROTEIN 2"/>
    <property type="match status" value="1"/>
</dbReference>
<gene>
    <name evidence="3" type="ORF">SPI_00540</name>
</gene>
<feature type="region of interest" description="Disordered" evidence="2">
    <location>
        <begin position="245"/>
        <end position="266"/>
    </location>
</feature>
<dbReference type="InterPro" id="IPR016024">
    <property type="entry name" value="ARM-type_fold"/>
</dbReference>
<feature type="region of interest" description="Disordered" evidence="2">
    <location>
        <begin position="109"/>
        <end position="128"/>
    </location>
</feature>
<dbReference type="SUPFAM" id="SSF48371">
    <property type="entry name" value="ARM repeat"/>
    <property type="match status" value="2"/>
</dbReference>
<reference evidence="3 4" key="1">
    <citation type="journal article" date="2016" name="Genome Biol. Evol.">
        <title>Divergent and convergent evolution of fungal pathogenicity.</title>
        <authorList>
            <person name="Shang Y."/>
            <person name="Xiao G."/>
            <person name="Zheng P."/>
            <person name="Cen K."/>
            <person name="Zhan S."/>
            <person name="Wang C."/>
        </authorList>
    </citation>
    <scope>NUCLEOTIDE SEQUENCE [LARGE SCALE GENOMIC DNA]</scope>
    <source>
        <strain evidence="3 4">RCEF 264</strain>
    </source>
</reference>
<name>A0A168A7A5_9HYPO</name>
<dbReference type="EMBL" id="AZHD01000001">
    <property type="protein sequence ID" value="OAA68345.1"/>
    <property type="molecule type" value="Genomic_DNA"/>
</dbReference>
<evidence type="ECO:0000313" key="3">
    <source>
        <dbReference type="EMBL" id="OAA68345.1"/>
    </source>
</evidence>
<feature type="region of interest" description="Disordered" evidence="2">
    <location>
        <begin position="1"/>
        <end position="20"/>
    </location>
</feature>
<keyword evidence="4" id="KW-1185">Reference proteome</keyword>
<comment type="similarity">
    <text evidence="1">Belongs to the TTI2 family.</text>
</comment>
<dbReference type="AlphaFoldDB" id="A0A168A7A5"/>
<dbReference type="STRING" id="1081102.A0A168A7A5"/>
<proteinExistence type="inferred from homology"/>
<dbReference type="Pfam" id="PF10521">
    <property type="entry name" value="Tti2"/>
    <property type="match status" value="1"/>
</dbReference>
<protein>
    <submittedName>
        <fullName evidence="3">Uncharacterized protein</fullName>
    </submittedName>
</protein>
<dbReference type="InterPro" id="IPR018870">
    <property type="entry name" value="Tti2"/>
</dbReference>
<dbReference type="PANTHER" id="PTHR32226">
    <property type="entry name" value="TELO2-INTERACTING PROTEIN 2"/>
    <property type="match status" value="1"/>
</dbReference>
<evidence type="ECO:0000256" key="2">
    <source>
        <dbReference type="SAM" id="MobiDB-lite"/>
    </source>
</evidence>
<organism evidence="3 4">
    <name type="scientific">Niveomyces insectorum RCEF 264</name>
    <dbReference type="NCBI Taxonomy" id="1081102"/>
    <lineage>
        <taxon>Eukaryota</taxon>
        <taxon>Fungi</taxon>
        <taxon>Dikarya</taxon>
        <taxon>Ascomycota</taxon>
        <taxon>Pezizomycotina</taxon>
        <taxon>Sordariomycetes</taxon>
        <taxon>Hypocreomycetidae</taxon>
        <taxon>Hypocreales</taxon>
        <taxon>Cordycipitaceae</taxon>
        <taxon>Niveomyces</taxon>
    </lineage>
</organism>
<feature type="compositionally biased region" description="Basic and acidic residues" evidence="2">
    <location>
        <begin position="117"/>
        <end position="128"/>
    </location>
</feature>
<evidence type="ECO:0000313" key="4">
    <source>
        <dbReference type="Proteomes" id="UP000076874"/>
    </source>
</evidence>
<evidence type="ECO:0000256" key="1">
    <source>
        <dbReference type="ARBA" id="ARBA00034736"/>
    </source>
</evidence>
<accession>A0A168A7A5</accession>
<comment type="caution">
    <text evidence="3">The sequence shown here is derived from an EMBL/GenBank/DDBJ whole genome shotgun (WGS) entry which is preliminary data.</text>
</comment>
<dbReference type="GO" id="GO:0005634">
    <property type="term" value="C:nucleus"/>
    <property type="evidence" value="ECO:0007669"/>
    <property type="project" value="TreeGrafter"/>
</dbReference>